<protein>
    <recommendedName>
        <fullName evidence="4">Carboxypeptidase regulatory-like domain-containing protein</fullName>
    </recommendedName>
</protein>
<feature type="chain" id="PRO_5012083348" description="Carboxypeptidase regulatory-like domain-containing protein" evidence="1">
    <location>
        <begin position="26"/>
        <end position="134"/>
    </location>
</feature>
<evidence type="ECO:0000313" key="3">
    <source>
        <dbReference type="Proteomes" id="UP000197596"/>
    </source>
</evidence>
<proteinExistence type="predicted"/>
<reference evidence="2 3" key="1">
    <citation type="submission" date="2017-06" db="EMBL/GenBank/DDBJ databases">
        <title>Herbaspirillum phytohormonus sp. nov., isolated from the root nodule of Robinia pseudoacacia in lead-zinc mine.</title>
        <authorList>
            <person name="Fan M."/>
            <person name="Lin Y."/>
        </authorList>
    </citation>
    <scope>NUCLEOTIDE SEQUENCE [LARGE SCALE GENOMIC DNA]</scope>
    <source>
        <strain evidence="2 3">HZ10</strain>
    </source>
</reference>
<dbReference type="EMBL" id="NJGU01000006">
    <property type="protein sequence ID" value="OWY28976.1"/>
    <property type="molecule type" value="Genomic_DNA"/>
</dbReference>
<dbReference type="AlphaFoldDB" id="A0A246WRF8"/>
<feature type="signal peptide" evidence="1">
    <location>
        <begin position="1"/>
        <end position="25"/>
    </location>
</feature>
<evidence type="ECO:0008006" key="4">
    <source>
        <dbReference type="Google" id="ProtNLM"/>
    </source>
</evidence>
<organism evidence="2 3">
    <name type="scientific">Herbaspirillum robiniae</name>
    <dbReference type="NCBI Taxonomy" id="2014887"/>
    <lineage>
        <taxon>Bacteria</taxon>
        <taxon>Pseudomonadati</taxon>
        <taxon>Pseudomonadota</taxon>
        <taxon>Betaproteobacteria</taxon>
        <taxon>Burkholderiales</taxon>
        <taxon>Oxalobacteraceae</taxon>
        <taxon>Herbaspirillum</taxon>
    </lineage>
</organism>
<name>A0A246WRF8_9BURK</name>
<gene>
    <name evidence="2" type="ORF">CEJ42_13515</name>
</gene>
<accession>A0A246WRF8</accession>
<dbReference type="RefSeq" id="WP_088751407.1">
    <property type="nucleotide sequence ID" value="NZ_NJGU01000006.1"/>
</dbReference>
<evidence type="ECO:0000256" key="1">
    <source>
        <dbReference type="SAM" id="SignalP"/>
    </source>
</evidence>
<keyword evidence="1" id="KW-0732">Signal</keyword>
<evidence type="ECO:0000313" key="2">
    <source>
        <dbReference type="EMBL" id="OWY28976.1"/>
    </source>
</evidence>
<comment type="caution">
    <text evidence="2">The sequence shown here is derived from an EMBL/GenBank/DDBJ whole genome shotgun (WGS) entry which is preliminary data.</text>
</comment>
<sequence length="134" mass="13980">MMTGNKLAAGLLALGLALGATGAFAQAAAPQYMNGGIGEGEQDAIKAAAKDYNLHLLFAQNNGEYISDVKLEISDAHGATLLTLPSAGPMTNVRLPPAKYKVAATYKGQTKEQQVTVSEGKTSNLSWRWDGAGK</sequence>
<dbReference type="Proteomes" id="UP000197596">
    <property type="component" value="Unassembled WGS sequence"/>
</dbReference>